<accession>A0ABW3CQ34</accession>
<dbReference type="EMBL" id="JBHTIR010003748">
    <property type="protein sequence ID" value="MFD0855722.1"/>
    <property type="molecule type" value="Genomic_DNA"/>
</dbReference>
<reference evidence="3" key="1">
    <citation type="journal article" date="2019" name="Int. J. Syst. Evol. Microbiol.">
        <title>The Global Catalogue of Microorganisms (GCM) 10K type strain sequencing project: providing services to taxonomists for standard genome sequencing and annotation.</title>
        <authorList>
            <consortium name="The Broad Institute Genomics Platform"/>
            <consortium name="The Broad Institute Genome Sequencing Center for Infectious Disease"/>
            <person name="Wu L."/>
            <person name="Ma J."/>
        </authorList>
    </citation>
    <scope>NUCLEOTIDE SEQUENCE [LARGE SCALE GENOMIC DNA]</scope>
    <source>
        <strain evidence="3">JCM 31696</strain>
    </source>
</reference>
<evidence type="ECO:0008006" key="4">
    <source>
        <dbReference type="Google" id="ProtNLM"/>
    </source>
</evidence>
<evidence type="ECO:0000313" key="3">
    <source>
        <dbReference type="Proteomes" id="UP001597083"/>
    </source>
</evidence>
<keyword evidence="3" id="KW-1185">Reference proteome</keyword>
<feature type="non-terminal residue" evidence="2">
    <location>
        <position position="1"/>
    </location>
</feature>
<evidence type="ECO:0000313" key="2">
    <source>
        <dbReference type="EMBL" id="MFD0855722.1"/>
    </source>
</evidence>
<name>A0ABW3CQ34_9ACTN</name>
<evidence type="ECO:0000256" key="1">
    <source>
        <dbReference type="SAM" id="MobiDB-lite"/>
    </source>
</evidence>
<feature type="region of interest" description="Disordered" evidence="1">
    <location>
        <begin position="131"/>
        <end position="164"/>
    </location>
</feature>
<gene>
    <name evidence="2" type="ORF">ACFQ07_26000</name>
</gene>
<sequence>RALRVVPVAAMPDGLCGVCVSTAGADYVYIMAGTTPFHREHIALHEIGHLLAGHQGGVGVEDLAGLLLPDLDPALVRAVLGRTSYTSEQEREAEYFATLVLERSLPARRQADAAQPEAVLAEVLGRIEDTWAAPRSGPPGRRPLARHTAASPGKADPFPILTSG</sequence>
<protein>
    <recommendedName>
        <fullName evidence="4">IrrE N-terminal-like domain-containing protein</fullName>
    </recommendedName>
</protein>
<dbReference type="Proteomes" id="UP001597083">
    <property type="component" value="Unassembled WGS sequence"/>
</dbReference>
<comment type="caution">
    <text evidence="2">The sequence shown here is derived from an EMBL/GenBank/DDBJ whole genome shotgun (WGS) entry which is preliminary data.</text>
</comment>
<proteinExistence type="predicted"/>
<organism evidence="2 3">
    <name type="scientific">Actinomadura adrarensis</name>
    <dbReference type="NCBI Taxonomy" id="1819600"/>
    <lineage>
        <taxon>Bacteria</taxon>
        <taxon>Bacillati</taxon>
        <taxon>Actinomycetota</taxon>
        <taxon>Actinomycetes</taxon>
        <taxon>Streptosporangiales</taxon>
        <taxon>Thermomonosporaceae</taxon>
        <taxon>Actinomadura</taxon>
    </lineage>
</organism>